<proteinExistence type="predicted"/>
<sequence>EIQFLAVLGALRIAPSIAALLVPRRMPCHAGSLLMRACQCAGEVSRCVCLCAKVGAHRACPCRGMLEPRAWPSPILVPRRSLHCASVLLPRAALCQPR</sequence>
<keyword evidence="1" id="KW-0732">Signal</keyword>
<dbReference type="Proteomes" id="UP000823775">
    <property type="component" value="Unassembled WGS sequence"/>
</dbReference>
<reference evidence="2 3" key="1">
    <citation type="journal article" date="2021" name="BMC Genomics">
        <title>Datura genome reveals duplications of psychoactive alkaloid biosynthetic genes and high mutation rate following tissue culture.</title>
        <authorList>
            <person name="Rajewski A."/>
            <person name="Carter-House D."/>
            <person name="Stajich J."/>
            <person name="Litt A."/>
        </authorList>
    </citation>
    <scope>NUCLEOTIDE SEQUENCE [LARGE SCALE GENOMIC DNA]</scope>
    <source>
        <strain evidence="2">AR-01</strain>
    </source>
</reference>
<evidence type="ECO:0000313" key="3">
    <source>
        <dbReference type="Proteomes" id="UP000823775"/>
    </source>
</evidence>
<evidence type="ECO:0000256" key="1">
    <source>
        <dbReference type="SAM" id="SignalP"/>
    </source>
</evidence>
<feature type="chain" id="PRO_5046583844" evidence="1">
    <location>
        <begin position="20"/>
        <end position="98"/>
    </location>
</feature>
<dbReference type="EMBL" id="JACEIK010004428">
    <property type="protein sequence ID" value="MCD9645432.1"/>
    <property type="molecule type" value="Genomic_DNA"/>
</dbReference>
<name>A0ABS8VG30_DATST</name>
<feature type="signal peptide" evidence="1">
    <location>
        <begin position="1"/>
        <end position="19"/>
    </location>
</feature>
<gene>
    <name evidence="2" type="ORF">HAX54_034316</name>
</gene>
<accession>A0ABS8VG30</accession>
<comment type="caution">
    <text evidence="2">The sequence shown here is derived from an EMBL/GenBank/DDBJ whole genome shotgun (WGS) entry which is preliminary data.</text>
</comment>
<feature type="non-terminal residue" evidence="2">
    <location>
        <position position="98"/>
    </location>
</feature>
<feature type="non-terminal residue" evidence="2">
    <location>
        <position position="1"/>
    </location>
</feature>
<organism evidence="2 3">
    <name type="scientific">Datura stramonium</name>
    <name type="common">Jimsonweed</name>
    <name type="synonym">Common thornapple</name>
    <dbReference type="NCBI Taxonomy" id="4076"/>
    <lineage>
        <taxon>Eukaryota</taxon>
        <taxon>Viridiplantae</taxon>
        <taxon>Streptophyta</taxon>
        <taxon>Embryophyta</taxon>
        <taxon>Tracheophyta</taxon>
        <taxon>Spermatophyta</taxon>
        <taxon>Magnoliopsida</taxon>
        <taxon>eudicotyledons</taxon>
        <taxon>Gunneridae</taxon>
        <taxon>Pentapetalae</taxon>
        <taxon>asterids</taxon>
        <taxon>lamiids</taxon>
        <taxon>Solanales</taxon>
        <taxon>Solanaceae</taxon>
        <taxon>Solanoideae</taxon>
        <taxon>Datureae</taxon>
        <taxon>Datura</taxon>
    </lineage>
</organism>
<evidence type="ECO:0000313" key="2">
    <source>
        <dbReference type="EMBL" id="MCD9645432.1"/>
    </source>
</evidence>
<protein>
    <submittedName>
        <fullName evidence="2">Uncharacterized protein</fullName>
    </submittedName>
</protein>
<keyword evidence="3" id="KW-1185">Reference proteome</keyword>